<sequence>MMNQKDLRVISKVRKNFADYEWETVSADENYHSIIDYPAEVKRSEFVYMAEVKRGLIIITGTFYTSFYYDEGSFTWEKKYFCSIISSQNKHLQSIAFITDEDYENMLAKNELLKINLHLRSNNRTNLIRDLYDCVNRKVNDIDSLYDDFLEEEE</sequence>
<organism evidence="1 2">
    <name type="scientific">Salimicrobium jeotgali</name>
    <dbReference type="NCBI Taxonomy" id="1230341"/>
    <lineage>
        <taxon>Bacteria</taxon>
        <taxon>Bacillati</taxon>
        <taxon>Bacillota</taxon>
        <taxon>Bacilli</taxon>
        <taxon>Bacillales</taxon>
        <taxon>Bacillaceae</taxon>
        <taxon>Salimicrobium</taxon>
    </lineage>
</organism>
<dbReference type="EMBL" id="CP011361">
    <property type="protein sequence ID" value="AKG03390.1"/>
    <property type="molecule type" value="Genomic_DNA"/>
</dbReference>
<dbReference type="AlphaFoldDB" id="A0AAC8T557"/>
<dbReference type="KEGG" id="sje:AAV35_000385"/>
<protein>
    <submittedName>
        <fullName evidence="1">Uncharacterized protein</fullName>
    </submittedName>
</protein>
<accession>A0AAC8T557</accession>
<proteinExistence type="predicted"/>
<reference evidence="2" key="1">
    <citation type="submission" date="2015-06" db="EMBL/GenBank/DDBJ databases">
        <title>Salimicrobium jeotgali MJ3, isolated from Myulchi jeot, a traditional Korean fermented seafood.</title>
        <authorList>
            <person name="Kim K.H."/>
            <person name="Jeon C.O."/>
            <person name="Jin H.M."/>
        </authorList>
    </citation>
    <scope>NUCLEOTIDE SEQUENCE [LARGE SCALE GENOMIC DNA]</scope>
    <source>
        <strain evidence="2">MJ3</strain>
    </source>
</reference>
<name>A0AAC8T557_9BACI</name>
<evidence type="ECO:0000313" key="2">
    <source>
        <dbReference type="Proteomes" id="UP000092654"/>
    </source>
</evidence>
<evidence type="ECO:0000313" key="1">
    <source>
        <dbReference type="EMBL" id="AKG03390.1"/>
    </source>
</evidence>
<gene>
    <name evidence="1" type="ORF">AAV35_000385</name>
</gene>
<dbReference type="Proteomes" id="UP000092654">
    <property type="component" value="Chromosome"/>
</dbReference>